<protein>
    <submittedName>
        <fullName evidence="1">Uncharacterized protein</fullName>
    </submittedName>
</protein>
<name>A0AAN9T073_PSOTE</name>
<accession>A0AAN9T073</accession>
<sequence length="79" mass="8808">MTIFSYTKGKISLNLVVFIDCVLTCEDVNPVSCIISYLKFFDTKKIKNEAKYLNAGHNIVENTRKGKSHGNAIPMPTPS</sequence>
<evidence type="ECO:0000313" key="2">
    <source>
        <dbReference type="Proteomes" id="UP001386955"/>
    </source>
</evidence>
<comment type="caution">
    <text evidence="1">The sequence shown here is derived from an EMBL/GenBank/DDBJ whole genome shotgun (WGS) entry which is preliminary data.</text>
</comment>
<dbReference type="EMBL" id="JAYMYS010000001">
    <property type="protein sequence ID" value="KAK7411867.1"/>
    <property type="molecule type" value="Genomic_DNA"/>
</dbReference>
<proteinExistence type="predicted"/>
<organism evidence="1 2">
    <name type="scientific">Psophocarpus tetragonolobus</name>
    <name type="common">Winged bean</name>
    <name type="synonym">Dolichos tetragonolobus</name>
    <dbReference type="NCBI Taxonomy" id="3891"/>
    <lineage>
        <taxon>Eukaryota</taxon>
        <taxon>Viridiplantae</taxon>
        <taxon>Streptophyta</taxon>
        <taxon>Embryophyta</taxon>
        <taxon>Tracheophyta</taxon>
        <taxon>Spermatophyta</taxon>
        <taxon>Magnoliopsida</taxon>
        <taxon>eudicotyledons</taxon>
        <taxon>Gunneridae</taxon>
        <taxon>Pentapetalae</taxon>
        <taxon>rosids</taxon>
        <taxon>fabids</taxon>
        <taxon>Fabales</taxon>
        <taxon>Fabaceae</taxon>
        <taxon>Papilionoideae</taxon>
        <taxon>50 kb inversion clade</taxon>
        <taxon>NPAAA clade</taxon>
        <taxon>indigoferoid/millettioid clade</taxon>
        <taxon>Phaseoleae</taxon>
        <taxon>Psophocarpus</taxon>
    </lineage>
</organism>
<reference evidence="1 2" key="1">
    <citation type="submission" date="2024-01" db="EMBL/GenBank/DDBJ databases">
        <title>The genomes of 5 underutilized Papilionoideae crops provide insights into root nodulation and disease resistanc.</title>
        <authorList>
            <person name="Jiang F."/>
        </authorList>
    </citation>
    <scope>NUCLEOTIDE SEQUENCE [LARGE SCALE GENOMIC DNA]</scope>
    <source>
        <strain evidence="1">DUOXIRENSHENG_FW03</strain>
        <tissue evidence="1">Leaves</tissue>
    </source>
</reference>
<evidence type="ECO:0000313" key="1">
    <source>
        <dbReference type="EMBL" id="KAK7411867.1"/>
    </source>
</evidence>
<dbReference type="Proteomes" id="UP001386955">
    <property type="component" value="Unassembled WGS sequence"/>
</dbReference>
<gene>
    <name evidence="1" type="ORF">VNO78_03310</name>
</gene>
<dbReference type="AlphaFoldDB" id="A0AAN9T073"/>
<keyword evidence="2" id="KW-1185">Reference proteome</keyword>